<dbReference type="SUPFAM" id="SSF46689">
    <property type="entry name" value="Homeodomain-like"/>
    <property type="match status" value="1"/>
</dbReference>
<dbReference type="PROSITE" id="PS01124">
    <property type="entry name" value="HTH_ARAC_FAMILY_2"/>
    <property type="match status" value="1"/>
</dbReference>
<dbReference type="InterPro" id="IPR018060">
    <property type="entry name" value="HTH_AraC"/>
</dbReference>
<organism evidence="5 6">
    <name type="scientific">Leptobacterium flavescens</name>
    <dbReference type="NCBI Taxonomy" id="472055"/>
    <lineage>
        <taxon>Bacteria</taxon>
        <taxon>Pseudomonadati</taxon>
        <taxon>Bacteroidota</taxon>
        <taxon>Flavobacteriia</taxon>
        <taxon>Flavobacteriales</taxon>
        <taxon>Flavobacteriaceae</taxon>
        <taxon>Leptobacterium</taxon>
    </lineage>
</organism>
<dbReference type="Pfam" id="PF12833">
    <property type="entry name" value="HTH_18"/>
    <property type="match status" value="1"/>
</dbReference>
<keyword evidence="1" id="KW-0805">Transcription regulation</keyword>
<reference evidence="5 6" key="1">
    <citation type="submission" date="2020-01" db="EMBL/GenBank/DDBJ databases">
        <title>Leptobacterium flavescens.</title>
        <authorList>
            <person name="Wang G."/>
        </authorList>
    </citation>
    <scope>NUCLEOTIDE SEQUENCE [LARGE SCALE GENOMIC DNA]</scope>
    <source>
        <strain evidence="5 6">KCTC 22160</strain>
    </source>
</reference>
<dbReference type="Proteomes" id="UP000468581">
    <property type="component" value="Unassembled WGS sequence"/>
</dbReference>
<comment type="caution">
    <text evidence="5">The sequence shown here is derived from an EMBL/GenBank/DDBJ whole genome shotgun (WGS) entry which is preliminary data.</text>
</comment>
<dbReference type="Pfam" id="PF13091">
    <property type="entry name" value="PLDc_2"/>
    <property type="match status" value="1"/>
</dbReference>
<evidence type="ECO:0000256" key="3">
    <source>
        <dbReference type="ARBA" id="ARBA00023163"/>
    </source>
</evidence>
<dbReference type="PANTHER" id="PTHR43280">
    <property type="entry name" value="ARAC-FAMILY TRANSCRIPTIONAL REGULATOR"/>
    <property type="match status" value="1"/>
</dbReference>
<keyword evidence="6" id="KW-1185">Reference proteome</keyword>
<dbReference type="PANTHER" id="PTHR43280:SF29">
    <property type="entry name" value="ARAC-FAMILY TRANSCRIPTIONAL REGULATOR"/>
    <property type="match status" value="1"/>
</dbReference>
<dbReference type="GO" id="GO:0043565">
    <property type="term" value="F:sequence-specific DNA binding"/>
    <property type="evidence" value="ECO:0007669"/>
    <property type="project" value="InterPro"/>
</dbReference>
<dbReference type="Gene3D" id="1.10.10.60">
    <property type="entry name" value="Homeodomain-like"/>
    <property type="match status" value="2"/>
</dbReference>
<sequence>MLGSGHIIRKNIRQTIWDQLKKAQFAIYVVELRITDSELMDILINKLDQGLDIRIILPKGGMNASVYQSLKVFAEKGGKLSYGYFHRRYYIIDHRILITPSSEDTKLLEDRGWEQNGILINDHLIEVRELLQNFKKLENWSVKSDFARMVEPKRRVRGVFYTDKHPLFKKLRKDMEERKIYKDGDLSMYLLAKKLETNTSTLSKLINQVTGKKFIDFVNSYRVEEAKKILSSPGFGRYKISVVGKEVGFNTEGTFYSTFKKHTGTTPAKYREMVRSRKNAEGSV</sequence>
<proteinExistence type="predicted"/>
<dbReference type="InterPro" id="IPR009057">
    <property type="entry name" value="Homeodomain-like_sf"/>
</dbReference>
<dbReference type="Gene3D" id="3.30.870.10">
    <property type="entry name" value="Endonuclease Chain A"/>
    <property type="match status" value="1"/>
</dbReference>
<evidence type="ECO:0000256" key="2">
    <source>
        <dbReference type="ARBA" id="ARBA00023125"/>
    </source>
</evidence>
<dbReference type="RefSeq" id="WP_163606105.1">
    <property type="nucleotide sequence ID" value="NZ_JAABOO010000001.1"/>
</dbReference>
<feature type="domain" description="HTH araC/xylS-type" evidence="4">
    <location>
        <begin position="165"/>
        <end position="273"/>
    </location>
</feature>
<name>A0A6P0UQE8_9FLAO</name>
<keyword evidence="3" id="KW-0804">Transcription</keyword>
<protein>
    <submittedName>
        <fullName evidence="5">Helix-turn-helix domain-containing protein</fullName>
    </submittedName>
</protein>
<dbReference type="SUPFAM" id="SSF56024">
    <property type="entry name" value="Phospholipase D/nuclease"/>
    <property type="match status" value="1"/>
</dbReference>
<gene>
    <name evidence="5" type="ORF">GWK08_06610</name>
</gene>
<evidence type="ECO:0000259" key="4">
    <source>
        <dbReference type="PROSITE" id="PS01124"/>
    </source>
</evidence>
<dbReference type="SMART" id="SM00342">
    <property type="entry name" value="HTH_ARAC"/>
    <property type="match status" value="1"/>
</dbReference>
<evidence type="ECO:0000313" key="6">
    <source>
        <dbReference type="Proteomes" id="UP000468581"/>
    </source>
</evidence>
<accession>A0A6P0UQE8</accession>
<dbReference type="GO" id="GO:0003700">
    <property type="term" value="F:DNA-binding transcription factor activity"/>
    <property type="evidence" value="ECO:0007669"/>
    <property type="project" value="InterPro"/>
</dbReference>
<evidence type="ECO:0000313" key="5">
    <source>
        <dbReference type="EMBL" id="NER13103.1"/>
    </source>
</evidence>
<dbReference type="InterPro" id="IPR020449">
    <property type="entry name" value="Tscrpt_reg_AraC-type_HTH"/>
</dbReference>
<keyword evidence="2" id="KW-0238">DNA-binding</keyword>
<dbReference type="EMBL" id="JAABOO010000001">
    <property type="protein sequence ID" value="NER13103.1"/>
    <property type="molecule type" value="Genomic_DNA"/>
</dbReference>
<dbReference type="InterPro" id="IPR025202">
    <property type="entry name" value="PLD-like_dom"/>
</dbReference>
<dbReference type="AlphaFoldDB" id="A0A6P0UQE8"/>
<dbReference type="PRINTS" id="PR00032">
    <property type="entry name" value="HTHARAC"/>
</dbReference>
<evidence type="ECO:0000256" key="1">
    <source>
        <dbReference type="ARBA" id="ARBA00023015"/>
    </source>
</evidence>